<dbReference type="PANTHER" id="PTHR24159">
    <property type="match status" value="1"/>
</dbReference>
<organism evidence="1 2">
    <name type="scientific">Tritrichomonas musculus</name>
    <dbReference type="NCBI Taxonomy" id="1915356"/>
    <lineage>
        <taxon>Eukaryota</taxon>
        <taxon>Metamonada</taxon>
        <taxon>Parabasalia</taxon>
        <taxon>Tritrichomonadida</taxon>
        <taxon>Tritrichomonadidae</taxon>
        <taxon>Tritrichomonas</taxon>
    </lineage>
</organism>
<name>A0ABR2H6J8_9EUKA</name>
<proteinExistence type="predicted"/>
<gene>
    <name evidence="1" type="ORF">M9Y10_027185</name>
</gene>
<comment type="caution">
    <text evidence="1">The sequence shown here is derived from an EMBL/GenBank/DDBJ whole genome shotgun (WGS) entry which is preliminary data.</text>
</comment>
<accession>A0ABR2H6J8</accession>
<sequence length="375" mass="45311">MSLQKYLEKMKTIQDNILEFLDNEEDPESNFENLRQIFDEQKIFDDQQEFQSLMHLILKIANNYFRKSGFFDKICKILLLCKETMKKYLSNSEIYQIFKDNNRILLILIEEKIMEFDDNIVKQLPSSTMLYFLPEMQPFKYNKWFRRDNLRITNKFLLIYKKQEEEEIPENLYEDRKTGENNSYICKLIQNDLIDEFITYVNRNNYPIQSNIPSSFYDTNSFINECKITLIEYAAFFGSIQIFNYLRMNGANLNSFIWPYAIHGQNAELIQLLKENNIEPYDKTYNECFIKSVIFFQKDIANYFMDNYLDNFINKIKNMFQNNNIEQILESYNFDFIEKKDINKNTFPILCQNKYSKIVEILMKDKNFDVNAFQI</sequence>
<evidence type="ECO:0000313" key="2">
    <source>
        <dbReference type="Proteomes" id="UP001470230"/>
    </source>
</evidence>
<dbReference type="Proteomes" id="UP001470230">
    <property type="component" value="Unassembled WGS sequence"/>
</dbReference>
<protein>
    <recommendedName>
        <fullName evidence="3">DUF3447 domain-containing protein</fullName>
    </recommendedName>
</protein>
<dbReference type="InterPro" id="IPR036770">
    <property type="entry name" value="Ankyrin_rpt-contain_sf"/>
</dbReference>
<evidence type="ECO:0008006" key="3">
    <source>
        <dbReference type="Google" id="ProtNLM"/>
    </source>
</evidence>
<keyword evidence="2" id="KW-1185">Reference proteome</keyword>
<dbReference type="Gene3D" id="1.25.40.20">
    <property type="entry name" value="Ankyrin repeat-containing domain"/>
    <property type="match status" value="1"/>
</dbReference>
<dbReference type="EMBL" id="JAPFFF010000041">
    <property type="protein sequence ID" value="KAK8841561.1"/>
    <property type="molecule type" value="Genomic_DNA"/>
</dbReference>
<dbReference type="PANTHER" id="PTHR24159:SF5">
    <property type="entry name" value="ANK_REP_REGION DOMAIN-CONTAINING PROTEIN"/>
    <property type="match status" value="1"/>
</dbReference>
<evidence type="ECO:0000313" key="1">
    <source>
        <dbReference type="EMBL" id="KAK8841561.1"/>
    </source>
</evidence>
<dbReference type="SUPFAM" id="SSF48403">
    <property type="entry name" value="Ankyrin repeat"/>
    <property type="match status" value="1"/>
</dbReference>
<reference evidence="1 2" key="1">
    <citation type="submission" date="2024-04" db="EMBL/GenBank/DDBJ databases">
        <title>Tritrichomonas musculus Genome.</title>
        <authorList>
            <person name="Alves-Ferreira E."/>
            <person name="Grigg M."/>
            <person name="Lorenzi H."/>
            <person name="Galac M."/>
        </authorList>
    </citation>
    <scope>NUCLEOTIDE SEQUENCE [LARGE SCALE GENOMIC DNA]</scope>
    <source>
        <strain evidence="1 2">EAF2021</strain>
    </source>
</reference>